<keyword evidence="3" id="KW-1185">Reference proteome</keyword>
<feature type="compositionally biased region" description="Gly residues" evidence="1">
    <location>
        <begin position="60"/>
        <end position="70"/>
    </location>
</feature>
<evidence type="ECO:0000313" key="3">
    <source>
        <dbReference type="Proteomes" id="UP000823749"/>
    </source>
</evidence>
<feature type="region of interest" description="Disordered" evidence="1">
    <location>
        <begin position="34"/>
        <end position="70"/>
    </location>
</feature>
<accession>A0AAV6KWP5</accession>
<name>A0AAV6KWP5_9ERIC</name>
<proteinExistence type="predicted"/>
<dbReference type="Proteomes" id="UP000823749">
    <property type="component" value="Chromosome 3"/>
</dbReference>
<dbReference type="EMBL" id="JACTNZ010000003">
    <property type="protein sequence ID" value="KAG5556699.1"/>
    <property type="molecule type" value="Genomic_DNA"/>
</dbReference>
<sequence length="143" mass="15446">MMMEADAHGGGNAATVDTTPQWCAFRLEWNGGSRRRQRLKSRERERGGRGRDGGAAEAHGGTGREGLGGSSMGLLQIWKMGHEAIAAATIDGYPITHPDFYVNSGVTVYGVKNVLDYPINKIRFENVQLPLKMMTPAATIAGE</sequence>
<feature type="compositionally biased region" description="Basic and acidic residues" evidence="1">
    <location>
        <begin position="40"/>
        <end position="54"/>
    </location>
</feature>
<organism evidence="2 3">
    <name type="scientific">Rhododendron griersonianum</name>
    <dbReference type="NCBI Taxonomy" id="479676"/>
    <lineage>
        <taxon>Eukaryota</taxon>
        <taxon>Viridiplantae</taxon>
        <taxon>Streptophyta</taxon>
        <taxon>Embryophyta</taxon>
        <taxon>Tracheophyta</taxon>
        <taxon>Spermatophyta</taxon>
        <taxon>Magnoliopsida</taxon>
        <taxon>eudicotyledons</taxon>
        <taxon>Gunneridae</taxon>
        <taxon>Pentapetalae</taxon>
        <taxon>asterids</taxon>
        <taxon>Ericales</taxon>
        <taxon>Ericaceae</taxon>
        <taxon>Ericoideae</taxon>
        <taxon>Rhodoreae</taxon>
        <taxon>Rhododendron</taxon>
    </lineage>
</organism>
<gene>
    <name evidence="2" type="ORF">RHGRI_007089</name>
</gene>
<reference evidence="2" key="1">
    <citation type="submission" date="2020-08" db="EMBL/GenBank/DDBJ databases">
        <title>Plant Genome Project.</title>
        <authorList>
            <person name="Zhang R.-G."/>
        </authorList>
    </citation>
    <scope>NUCLEOTIDE SEQUENCE</scope>
    <source>
        <strain evidence="2">WSP0</strain>
        <tissue evidence="2">Leaf</tissue>
    </source>
</reference>
<evidence type="ECO:0000256" key="1">
    <source>
        <dbReference type="SAM" id="MobiDB-lite"/>
    </source>
</evidence>
<dbReference type="AlphaFoldDB" id="A0AAV6KWP5"/>
<evidence type="ECO:0000313" key="2">
    <source>
        <dbReference type="EMBL" id="KAG5556699.1"/>
    </source>
</evidence>
<comment type="caution">
    <text evidence="2">The sequence shown here is derived from an EMBL/GenBank/DDBJ whole genome shotgun (WGS) entry which is preliminary data.</text>
</comment>
<protein>
    <submittedName>
        <fullName evidence="2">Uncharacterized protein</fullName>
    </submittedName>
</protein>